<keyword evidence="2" id="KW-0732">Signal</keyword>
<dbReference type="AlphaFoldDB" id="A0AAW1LWK7"/>
<feature type="compositionally biased region" description="Polar residues" evidence="1">
    <location>
        <begin position="60"/>
        <end position="73"/>
    </location>
</feature>
<feature type="region of interest" description="Disordered" evidence="1">
    <location>
        <begin position="43"/>
        <end position="73"/>
    </location>
</feature>
<organism evidence="3 4">
    <name type="scientific">Popillia japonica</name>
    <name type="common">Japanese beetle</name>
    <dbReference type="NCBI Taxonomy" id="7064"/>
    <lineage>
        <taxon>Eukaryota</taxon>
        <taxon>Metazoa</taxon>
        <taxon>Ecdysozoa</taxon>
        <taxon>Arthropoda</taxon>
        <taxon>Hexapoda</taxon>
        <taxon>Insecta</taxon>
        <taxon>Pterygota</taxon>
        <taxon>Neoptera</taxon>
        <taxon>Endopterygota</taxon>
        <taxon>Coleoptera</taxon>
        <taxon>Polyphaga</taxon>
        <taxon>Scarabaeiformia</taxon>
        <taxon>Scarabaeidae</taxon>
        <taxon>Rutelinae</taxon>
        <taxon>Popillia</taxon>
    </lineage>
</organism>
<evidence type="ECO:0000256" key="2">
    <source>
        <dbReference type="SAM" id="SignalP"/>
    </source>
</evidence>
<dbReference type="EMBL" id="JASPKY010000088">
    <property type="protein sequence ID" value="KAK9738253.1"/>
    <property type="molecule type" value="Genomic_DNA"/>
</dbReference>
<accession>A0AAW1LWK7</accession>
<proteinExistence type="predicted"/>
<feature type="signal peptide" evidence="2">
    <location>
        <begin position="1"/>
        <end position="23"/>
    </location>
</feature>
<reference evidence="3 4" key="1">
    <citation type="journal article" date="2024" name="BMC Genomics">
        <title>De novo assembly and annotation of Popillia japonica's genome with initial clues to its potential as an invasive pest.</title>
        <authorList>
            <person name="Cucini C."/>
            <person name="Boschi S."/>
            <person name="Funari R."/>
            <person name="Cardaioli E."/>
            <person name="Iannotti N."/>
            <person name="Marturano G."/>
            <person name="Paoli F."/>
            <person name="Bruttini M."/>
            <person name="Carapelli A."/>
            <person name="Frati F."/>
            <person name="Nardi F."/>
        </authorList>
    </citation>
    <scope>NUCLEOTIDE SEQUENCE [LARGE SCALE GENOMIC DNA]</scope>
    <source>
        <strain evidence="3">DMR45628</strain>
    </source>
</reference>
<evidence type="ECO:0000313" key="3">
    <source>
        <dbReference type="EMBL" id="KAK9738253.1"/>
    </source>
</evidence>
<gene>
    <name evidence="3" type="ORF">QE152_g9940</name>
</gene>
<evidence type="ECO:0000256" key="1">
    <source>
        <dbReference type="SAM" id="MobiDB-lite"/>
    </source>
</evidence>
<comment type="caution">
    <text evidence="3">The sequence shown here is derived from an EMBL/GenBank/DDBJ whole genome shotgun (WGS) entry which is preliminary data.</text>
</comment>
<name>A0AAW1LWK7_POPJA</name>
<protein>
    <submittedName>
        <fullName evidence="3">Uncharacterized protein</fullName>
    </submittedName>
</protein>
<evidence type="ECO:0000313" key="4">
    <source>
        <dbReference type="Proteomes" id="UP001458880"/>
    </source>
</evidence>
<keyword evidence="4" id="KW-1185">Reference proteome</keyword>
<dbReference type="Proteomes" id="UP001458880">
    <property type="component" value="Unassembled WGS sequence"/>
</dbReference>
<sequence>MCTQLKIALCLIVFSILFVLNESTDKKQPSAVSDRLVYHPRDEDYDDELERKPAKLKTPEVSSNASLRNAIVQ</sequence>
<feature type="chain" id="PRO_5043452535" evidence="2">
    <location>
        <begin position="24"/>
        <end position="73"/>
    </location>
</feature>